<evidence type="ECO:0000259" key="2">
    <source>
        <dbReference type="PROSITE" id="PS50263"/>
    </source>
</evidence>
<accession>A0A6L6QEI2</accession>
<dbReference type="Pfam" id="PF00795">
    <property type="entry name" value="CN_hydrolase"/>
    <property type="match status" value="1"/>
</dbReference>
<dbReference type="AlphaFoldDB" id="A0A6L6QEI2"/>
<dbReference type="InterPro" id="IPR003010">
    <property type="entry name" value="C-N_Hydrolase"/>
</dbReference>
<dbReference type="GO" id="GO:0050126">
    <property type="term" value="F:N-carbamoylputrescine amidase activity"/>
    <property type="evidence" value="ECO:0007669"/>
    <property type="project" value="TreeGrafter"/>
</dbReference>
<reference evidence="3 4" key="1">
    <citation type="submission" date="2019-11" db="EMBL/GenBank/DDBJ databases">
        <title>Type strains purchased from KCTC, JCM and DSMZ.</title>
        <authorList>
            <person name="Lu H."/>
        </authorList>
    </citation>
    <scope>NUCLEOTIDE SEQUENCE [LARGE SCALE GENOMIC DNA]</scope>
    <source>
        <strain evidence="3 4">JCM 31587</strain>
    </source>
</reference>
<dbReference type="EMBL" id="WNKX01000005">
    <property type="protein sequence ID" value="MTW10782.1"/>
    <property type="molecule type" value="Genomic_DNA"/>
</dbReference>
<dbReference type="Proteomes" id="UP000472320">
    <property type="component" value="Unassembled WGS sequence"/>
</dbReference>
<protein>
    <submittedName>
        <fullName evidence="3">Carbon-nitrogen hydrolase family protein</fullName>
    </submittedName>
</protein>
<evidence type="ECO:0000313" key="4">
    <source>
        <dbReference type="Proteomes" id="UP000472320"/>
    </source>
</evidence>
<gene>
    <name evidence="3" type="ORF">GM658_09210</name>
</gene>
<dbReference type="RefSeq" id="WP_155453706.1">
    <property type="nucleotide sequence ID" value="NZ_WNKX01000005.1"/>
</dbReference>
<dbReference type="PANTHER" id="PTHR43674:SF2">
    <property type="entry name" value="BETA-UREIDOPROPIONASE"/>
    <property type="match status" value="1"/>
</dbReference>
<keyword evidence="1 3" id="KW-0378">Hydrolase</keyword>
<sequence>MAPEFPVVAAIQSASIKGDIATNLTRHLVLARQAAALGARLALFPELSLTGYEPEVAAAVAMRGGDVRLAPLAELAQGSGMTIVAGAPLRIDDALYIGAISFLPDGRVAEYTKQHLHEGEGAVFTAGPGGAALDIDSAQVALAVCADFTHSSHAQAAAQAGAALYAASVLVSPGGYAKDSEILRGYAEQYAMPVLMSNHGGPTGGWQSAGRSALWDERGRLVVESGPGECLVLASRTAGGWQGRVVAAA</sequence>
<organism evidence="3 4">
    <name type="scientific">Massilia eburnea</name>
    <dbReference type="NCBI Taxonomy" id="1776165"/>
    <lineage>
        <taxon>Bacteria</taxon>
        <taxon>Pseudomonadati</taxon>
        <taxon>Pseudomonadota</taxon>
        <taxon>Betaproteobacteria</taxon>
        <taxon>Burkholderiales</taxon>
        <taxon>Oxalobacteraceae</taxon>
        <taxon>Telluria group</taxon>
        <taxon>Massilia</taxon>
    </lineage>
</organism>
<dbReference type="InterPro" id="IPR036526">
    <property type="entry name" value="C-N_Hydrolase_sf"/>
</dbReference>
<keyword evidence="4" id="KW-1185">Reference proteome</keyword>
<dbReference type="GO" id="GO:0033388">
    <property type="term" value="P:putrescine biosynthetic process from arginine"/>
    <property type="evidence" value="ECO:0007669"/>
    <property type="project" value="TreeGrafter"/>
</dbReference>
<dbReference type="PANTHER" id="PTHR43674">
    <property type="entry name" value="NITRILASE C965.09-RELATED"/>
    <property type="match status" value="1"/>
</dbReference>
<dbReference type="PROSITE" id="PS50263">
    <property type="entry name" value="CN_HYDROLASE"/>
    <property type="match status" value="1"/>
</dbReference>
<dbReference type="SUPFAM" id="SSF56317">
    <property type="entry name" value="Carbon-nitrogen hydrolase"/>
    <property type="match status" value="1"/>
</dbReference>
<dbReference type="CDD" id="cd07197">
    <property type="entry name" value="nitrilase"/>
    <property type="match status" value="1"/>
</dbReference>
<feature type="domain" description="CN hydrolase" evidence="2">
    <location>
        <begin position="6"/>
        <end position="238"/>
    </location>
</feature>
<comment type="caution">
    <text evidence="3">The sequence shown here is derived from an EMBL/GenBank/DDBJ whole genome shotgun (WGS) entry which is preliminary data.</text>
</comment>
<evidence type="ECO:0000313" key="3">
    <source>
        <dbReference type="EMBL" id="MTW10782.1"/>
    </source>
</evidence>
<proteinExistence type="predicted"/>
<name>A0A6L6QEI2_9BURK</name>
<dbReference type="InterPro" id="IPR050345">
    <property type="entry name" value="Aliph_Amidase/BUP"/>
</dbReference>
<dbReference type="OrthoDB" id="9803803at2"/>
<dbReference type="Gene3D" id="3.60.110.10">
    <property type="entry name" value="Carbon-nitrogen hydrolase"/>
    <property type="match status" value="1"/>
</dbReference>
<evidence type="ECO:0000256" key="1">
    <source>
        <dbReference type="ARBA" id="ARBA00022801"/>
    </source>
</evidence>